<keyword evidence="5" id="KW-1185">Reference proteome</keyword>
<dbReference type="SUPFAM" id="SSF56973">
    <property type="entry name" value="Aerolisin/ETX pore-forming domain"/>
    <property type="match status" value="1"/>
</dbReference>
<evidence type="ECO:0000313" key="5">
    <source>
        <dbReference type="Proteomes" id="UP000011682"/>
    </source>
</evidence>
<dbReference type="eggNOG" id="COG2931">
    <property type="taxonomic scope" value="Bacteria"/>
</dbReference>
<sequence length="608" mass="66252">MMIHTDANFGGGAQALAPGVYNQGAFGLGDNTVSSLTVPPGWTVTLYEHPNFYGRRKTFTSNTAYVGDDFENITSAIIVQGPSNTGPAVIFNDVQLQGGGGVQALAPGVYNLAAIGMGDNAVSSLMVPSGWTVTLYEHPNFYGRRKTFTSNTTYVGDDFENITSAIIVQGPSNTGPAVIFDDLQLQGGGAQALVPGIYHLSDIGMGDNAVSSLMVPPGWTVTLYEHPNFYGRRKTFTSNTTYVGNDFENITSAILVEAPLQGEATRLGYPIAGTVDDDDLKWRIASDPLIIEKLAKFAYALGFAYCNGTRDPVTGRDFEVYRAWDGSYVMKAHYDKNDPWLYPYHKADDRLKITLSNFRTIIDPSTFSYGAQSITSVEQPFILSSQVAENRGSTESTMTVGMSDSHTDSYAHTTSSKIGAGLKVTVKSKAKIPFLIESEVSTELSINGEQGWSDMTTNTTVVGTTINYQMKVPAMSRKRLELLAYRTKSDINYNARALIAFTIKFEGHLRSGALGNAHVNHPTDEAPFSVTFGNDSLSGFGDILDKYDHRYIGGYSDWDWFWMQNNFGPLLDEALPFFRGGVVAPLNGKFSNVAGGTTFIREYPAQLL</sequence>
<evidence type="ECO:0000313" key="4">
    <source>
        <dbReference type="EMBL" id="EPX62627.1"/>
    </source>
</evidence>
<dbReference type="EMBL" id="ANAH02000007">
    <property type="protein sequence ID" value="EPX62627.1"/>
    <property type="molecule type" value="Genomic_DNA"/>
</dbReference>
<keyword evidence="2" id="KW-1015">Disulfide bond</keyword>
<feature type="domain" description="Aerolysin-like C-terminal" evidence="3">
    <location>
        <begin position="275"/>
        <end position="605"/>
    </location>
</feature>
<gene>
    <name evidence="4" type="ORF">D187_008815</name>
</gene>
<evidence type="ECO:0000256" key="2">
    <source>
        <dbReference type="ARBA" id="ARBA00023157"/>
    </source>
</evidence>
<dbReference type="SUPFAM" id="SSF49695">
    <property type="entry name" value="gamma-Crystallin-like"/>
    <property type="match status" value="2"/>
</dbReference>
<name>S9PJP7_CYSF2</name>
<dbReference type="Pfam" id="PF01117">
    <property type="entry name" value="Aerolysin"/>
    <property type="match status" value="1"/>
</dbReference>
<dbReference type="InterPro" id="IPR055267">
    <property type="entry name" value="Aerolysin-like_C"/>
</dbReference>
<dbReference type="Proteomes" id="UP000011682">
    <property type="component" value="Unassembled WGS sequence"/>
</dbReference>
<dbReference type="Gene3D" id="2.170.15.10">
    <property type="entry name" value="Proaerolysin, chain A, domain 3"/>
    <property type="match status" value="1"/>
</dbReference>
<proteinExistence type="inferred from homology"/>
<dbReference type="Gene3D" id="2.60.20.10">
    <property type="entry name" value="Crystallins"/>
    <property type="match status" value="3"/>
</dbReference>
<dbReference type="SMART" id="SM00999">
    <property type="entry name" value="Aerolysin"/>
    <property type="match status" value="1"/>
</dbReference>
<dbReference type="CDD" id="cd20224">
    <property type="entry name" value="PFM_alpha-toxin-like"/>
    <property type="match status" value="1"/>
</dbReference>
<reference evidence="4" key="1">
    <citation type="submission" date="2013-05" db="EMBL/GenBank/DDBJ databases">
        <title>Genome assembly of Cystobacter fuscus DSM 2262.</title>
        <authorList>
            <person name="Sharma G."/>
            <person name="Khatri I."/>
            <person name="Kaur C."/>
            <person name="Mayilraj S."/>
            <person name="Subramanian S."/>
        </authorList>
    </citation>
    <scope>NUCLEOTIDE SEQUENCE [LARGE SCALE GENOMIC DNA]</scope>
    <source>
        <strain evidence="4">DSM 2262</strain>
    </source>
</reference>
<dbReference type="Gene3D" id="3.30.412.10">
    <property type="entry name" value="Proaerolysin, chain A, domain 2"/>
    <property type="match status" value="1"/>
</dbReference>
<accession>S9PJP7</accession>
<organism evidence="4 5">
    <name type="scientific">Cystobacter fuscus (strain ATCC 25194 / DSM 2262 / NBRC 100088 / M29)</name>
    <dbReference type="NCBI Taxonomy" id="1242864"/>
    <lineage>
        <taxon>Bacteria</taxon>
        <taxon>Pseudomonadati</taxon>
        <taxon>Myxococcota</taxon>
        <taxon>Myxococcia</taxon>
        <taxon>Myxococcales</taxon>
        <taxon>Cystobacterineae</taxon>
        <taxon>Archangiaceae</taxon>
        <taxon>Cystobacter</taxon>
    </lineage>
</organism>
<evidence type="ECO:0000256" key="1">
    <source>
        <dbReference type="ARBA" id="ARBA00009831"/>
    </source>
</evidence>
<dbReference type="InterPro" id="IPR011024">
    <property type="entry name" value="G_crystallin-like"/>
</dbReference>
<comment type="caution">
    <text evidence="4">The sequence shown here is derived from an EMBL/GenBank/DDBJ whole genome shotgun (WGS) entry which is preliminary data.</text>
</comment>
<comment type="similarity">
    <text evidence="1">Belongs to the aerolysin family.</text>
</comment>
<evidence type="ECO:0000259" key="3">
    <source>
        <dbReference type="SMART" id="SM00999"/>
    </source>
</evidence>
<protein>
    <recommendedName>
        <fullName evidence="3">Aerolysin-like C-terminal domain-containing protein</fullName>
    </recommendedName>
</protein>
<dbReference type="AlphaFoldDB" id="S9PJP7"/>